<evidence type="ECO:0000313" key="1">
    <source>
        <dbReference type="EMBL" id="MPM99757.1"/>
    </source>
</evidence>
<name>A0A645ECQ3_9ZZZZ</name>
<gene>
    <name evidence="1" type="ORF">SDC9_146951</name>
</gene>
<proteinExistence type="predicted"/>
<protein>
    <submittedName>
        <fullName evidence="1">Uncharacterized protein</fullName>
    </submittedName>
</protein>
<reference evidence="1" key="1">
    <citation type="submission" date="2019-08" db="EMBL/GenBank/DDBJ databases">
        <authorList>
            <person name="Kucharzyk K."/>
            <person name="Murdoch R.W."/>
            <person name="Higgins S."/>
            <person name="Loffler F."/>
        </authorList>
    </citation>
    <scope>NUCLEOTIDE SEQUENCE</scope>
</reference>
<dbReference type="AlphaFoldDB" id="A0A645ECQ3"/>
<sequence length="90" mass="10354">MHEQFALVGLSQRVERFCGAEQLVADSARVNDRPGVLCFNDASADIIKHRSLPPSFYPELFKRRPARVCVAYRHSQRIGHIVGLRRFFEI</sequence>
<dbReference type="EMBL" id="VSSQ01045836">
    <property type="protein sequence ID" value="MPM99757.1"/>
    <property type="molecule type" value="Genomic_DNA"/>
</dbReference>
<comment type="caution">
    <text evidence="1">The sequence shown here is derived from an EMBL/GenBank/DDBJ whole genome shotgun (WGS) entry which is preliminary data.</text>
</comment>
<organism evidence="1">
    <name type="scientific">bioreactor metagenome</name>
    <dbReference type="NCBI Taxonomy" id="1076179"/>
    <lineage>
        <taxon>unclassified sequences</taxon>
        <taxon>metagenomes</taxon>
        <taxon>ecological metagenomes</taxon>
    </lineage>
</organism>
<accession>A0A645ECQ3</accession>